<dbReference type="SMART" id="SM00355">
    <property type="entry name" value="ZnF_C2H2"/>
    <property type="match status" value="3"/>
</dbReference>
<feature type="region of interest" description="Disordered" evidence="5">
    <location>
        <begin position="78"/>
        <end position="103"/>
    </location>
</feature>
<dbReference type="FunFam" id="3.30.160.60:FF:000843">
    <property type="entry name" value="Potential zinc finger protein"/>
    <property type="match status" value="1"/>
</dbReference>
<dbReference type="OrthoDB" id="8922241at2759"/>
<dbReference type="PROSITE" id="PS50157">
    <property type="entry name" value="ZINC_FINGER_C2H2_2"/>
    <property type="match status" value="2"/>
</dbReference>
<organism evidence="7 8">
    <name type="scientific">Ustilago trichophora</name>
    <dbReference type="NCBI Taxonomy" id="86804"/>
    <lineage>
        <taxon>Eukaryota</taxon>
        <taxon>Fungi</taxon>
        <taxon>Dikarya</taxon>
        <taxon>Basidiomycota</taxon>
        <taxon>Ustilaginomycotina</taxon>
        <taxon>Ustilaginomycetes</taxon>
        <taxon>Ustilaginales</taxon>
        <taxon>Ustilaginaceae</taxon>
        <taxon>Ustilago</taxon>
    </lineage>
</organism>
<keyword evidence="3" id="KW-0862">Zinc</keyword>
<dbReference type="Gene3D" id="3.30.160.60">
    <property type="entry name" value="Classic Zinc Finger"/>
    <property type="match status" value="3"/>
</dbReference>
<feature type="compositionally biased region" description="Low complexity" evidence="5">
    <location>
        <begin position="353"/>
        <end position="366"/>
    </location>
</feature>
<feature type="domain" description="C2H2-type" evidence="6">
    <location>
        <begin position="622"/>
        <end position="651"/>
    </location>
</feature>
<feature type="compositionally biased region" description="Low complexity" evidence="5">
    <location>
        <begin position="706"/>
        <end position="764"/>
    </location>
</feature>
<feature type="domain" description="C2H2-type" evidence="6">
    <location>
        <begin position="594"/>
        <end position="621"/>
    </location>
</feature>
<feature type="compositionally biased region" description="Low complexity" evidence="5">
    <location>
        <begin position="682"/>
        <end position="698"/>
    </location>
</feature>
<evidence type="ECO:0000256" key="4">
    <source>
        <dbReference type="PROSITE-ProRule" id="PRU00042"/>
    </source>
</evidence>
<dbReference type="InterPro" id="IPR013087">
    <property type="entry name" value="Znf_C2H2_type"/>
</dbReference>
<dbReference type="InterPro" id="IPR036236">
    <property type="entry name" value="Znf_C2H2_sf"/>
</dbReference>
<evidence type="ECO:0000256" key="2">
    <source>
        <dbReference type="ARBA" id="ARBA00022771"/>
    </source>
</evidence>
<dbReference type="GO" id="GO:0000978">
    <property type="term" value="F:RNA polymerase II cis-regulatory region sequence-specific DNA binding"/>
    <property type="evidence" value="ECO:0007669"/>
    <property type="project" value="TreeGrafter"/>
</dbReference>
<dbReference type="Proteomes" id="UP000324022">
    <property type="component" value="Unassembled WGS sequence"/>
</dbReference>
<feature type="compositionally biased region" description="Low complexity" evidence="5">
    <location>
        <begin position="78"/>
        <end position="94"/>
    </location>
</feature>
<protein>
    <submittedName>
        <fullName evidence="7">Related to CRZ1 - activator of stress genes</fullName>
    </submittedName>
</protein>
<dbReference type="GO" id="GO:0008270">
    <property type="term" value="F:zinc ion binding"/>
    <property type="evidence" value="ECO:0007669"/>
    <property type="project" value="UniProtKB-KW"/>
</dbReference>
<evidence type="ECO:0000313" key="7">
    <source>
        <dbReference type="EMBL" id="SPO30289.1"/>
    </source>
</evidence>
<accession>A0A5C3EM29</accession>
<feature type="compositionally biased region" description="Polar residues" evidence="5">
    <location>
        <begin position="405"/>
        <end position="415"/>
    </location>
</feature>
<evidence type="ECO:0000259" key="6">
    <source>
        <dbReference type="PROSITE" id="PS50157"/>
    </source>
</evidence>
<feature type="region of interest" description="Disordered" evidence="5">
    <location>
        <begin position="669"/>
        <end position="764"/>
    </location>
</feature>
<keyword evidence="2 4" id="KW-0863">Zinc-finger</keyword>
<proteinExistence type="predicted"/>
<dbReference type="AlphaFoldDB" id="A0A5C3EM29"/>
<evidence type="ECO:0000313" key="8">
    <source>
        <dbReference type="Proteomes" id="UP000324022"/>
    </source>
</evidence>
<gene>
    <name evidence="7" type="ORF">UTRI_05753</name>
</gene>
<sequence>MTSVVANLRSHFPQPGMSNESRYQYADLSRSLATSSSASSSSSILNQAAALTASSSSMPPSSSTSTLALAAVTPATTMSSAPTSSEATSLTAPSVMAPTASTSDNSTLFSAATIPTSRAFDSGFSGAYSASAALPDVSASCPPEGPSFSTTDFDADLAAAAFAPMFSSNDTTALDTSVPLSFPVLPASLLDEAPEYEYSVHTRLNVFEASDYGADIPSFTFAEDGTPLLDGSTEYGLWSTGLGVDAGDLSASSAFAYPDEELALMEANRLETQPRTADLHIPQYKLPEESFDLSSDSLLVPRSNTLNLASTSASNDALLGANVSGVTNLAGSSTAGLVDGAPSVLHPGPAANQLQPRQPQQQQQRLSLEGDDMYESQAGPSRGLQRSRDALSANNSPYGRGRPTLQPQRSFTNMGATAGFSPPNFNPELRRLSTGGGVGTMRGPSRDPVVPSQNVGRARLMSWQSSRAYSGEQDWQSNFPDSGLGGGGDASIGAHGMSDSIMSNGMAMHSGGMMPPSRSYSYGMHHSSTSFMPHHGMNPHATDMINALGDAMDARIDVDGIAKCPYPNCNKTFAKNRSYNLKAHLRSHSQLKPFACSVCPRAFSRKHDLERHSRVHSGDKPYVCEICGKGFPRSDALRRHWRVEKECGDKAAALEASQSLTSVLGEAGMSYGHERSPDQQNHHQFGGQQQQQHQNQGGSSLFGHSQQQMHHQRLSQQQQYASLQQQQQQQQQQQYAPQQRSWADPQQQQQQSQQQGQQQQLRRA</sequence>
<name>A0A5C3EM29_9BASI</name>
<evidence type="ECO:0000256" key="5">
    <source>
        <dbReference type="SAM" id="MobiDB-lite"/>
    </source>
</evidence>
<dbReference type="EMBL" id="OOIN01000032">
    <property type="protein sequence ID" value="SPO30289.1"/>
    <property type="molecule type" value="Genomic_DNA"/>
</dbReference>
<feature type="compositionally biased region" description="Basic and acidic residues" evidence="5">
    <location>
        <begin position="672"/>
        <end position="681"/>
    </location>
</feature>
<dbReference type="PROSITE" id="PS00028">
    <property type="entry name" value="ZINC_FINGER_C2H2_1"/>
    <property type="match status" value="1"/>
</dbReference>
<dbReference type="GO" id="GO:0000981">
    <property type="term" value="F:DNA-binding transcription factor activity, RNA polymerase II-specific"/>
    <property type="evidence" value="ECO:0007669"/>
    <property type="project" value="TreeGrafter"/>
</dbReference>
<evidence type="ECO:0000256" key="1">
    <source>
        <dbReference type="ARBA" id="ARBA00022723"/>
    </source>
</evidence>
<dbReference type="PANTHER" id="PTHR23235">
    <property type="entry name" value="KRUEPPEL-LIKE TRANSCRIPTION FACTOR"/>
    <property type="match status" value="1"/>
</dbReference>
<dbReference type="Pfam" id="PF00096">
    <property type="entry name" value="zf-C2H2"/>
    <property type="match status" value="2"/>
</dbReference>
<dbReference type="FunFam" id="3.30.160.60:FF:002485">
    <property type="entry name" value="Potential zinc finger protein"/>
    <property type="match status" value="1"/>
</dbReference>
<keyword evidence="8" id="KW-1185">Reference proteome</keyword>
<dbReference type="PANTHER" id="PTHR23235:SF120">
    <property type="entry name" value="KRUPPEL-LIKE FACTOR 15"/>
    <property type="match status" value="1"/>
</dbReference>
<dbReference type="SUPFAM" id="SSF57667">
    <property type="entry name" value="beta-beta-alpha zinc fingers"/>
    <property type="match status" value="1"/>
</dbReference>
<feature type="region of interest" description="Disordered" evidence="5">
    <location>
        <begin position="340"/>
        <end position="426"/>
    </location>
</feature>
<keyword evidence="1" id="KW-0479">Metal-binding</keyword>
<evidence type="ECO:0000256" key="3">
    <source>
        <dbReference type="ARBA" id="ARBA00022833"/>
    </source>
</evidence>
<reference evidence="7 8" key="1">
    <citation type="submission" date="2018-03" db="EMBL/GenBank/DDBJ databases">
        <authorList>
            <person name="Guldener U."/>
        </authorList>
    </citation>
    <scope>NUCLEOTIDE SEQUENCE [LARGE SCALE GENOMIC DNA]</scope>
    <source>
        <strain evidence="7 8">NBRC100155</strain>
    </source>
</reference>